<organism evidence="2">
    <name type="scientific">mine drainage metagenome</name>
    <dbReference type="NCBI Taxonomy" id="410659"/>
    <lineage>
        <taxon>unclassified sequences</taxon>
        <taxon>metagenomes</taxon>
        <taxon>ecological metagenomes</taxon>
    </lineage>
</organism>
<feature type="non-terminal residue" evidence="2">
    <location>
        <position position="78"/>
    </location>
</feature>
<name>T1AZD4_9ZZZZ</name>
<dbReference type="EMBL" id="AUZZ01001785">
    <property type="protein sequence ID" value="EQD62922.1"/>
    <property type="molecule type" value="Genomic_DNA"/>
</dbReference>
<evidence type="ECO:0000313" key="2">
    <source>
        <dbReference type="EMBL" id="EQD62922.1"/>
    </source>
</evidence>
<accession>T1AZD4</accession>
<reference evidence="2" key="2">
    <citation type="journal article" date="2014" name="ISME J.">
        <title>Microbial stratification in low pH oxic and suboxic macroscopic growths along an acid mine drainage.</title>
        <authorList>
            <person name="Mendez-Garcia C."/>
            <person name="Mesa V."/>
            <person name="Sprenger R.R."/>
            <person name="Richter M."/>
            <person name="Diez M.S."/>
            <person name="Solano J."/>
            <person name="Bargiela R."/>
            <person name="Golyshina O.V."/>
            <person name="Manteca A."/>
            <person name="Ramos J.L."/>
            <person name="Gallego J.R."/>
            <person name="Llorente I."/>
            <person name="Martins Dos Santos V.A."/>
            <person name="Jensen O.N."/>
            <person name="Pelaez A.I."/>
            <person name="Sanchez J."/>
            <person name="Ferrer M."/>
        </authorList>
    </citation>
    <scope>NUCLEOTIDE SEQUENCE</scope>
</reference>
<sequence length="78" mass="8852">ARAPGGCGRRARRGVPEPSRSHSAHIGQEIEVHYRWHPFYGRRVRAHYSEQRASGRIVHVEIEPGVVTVLPDWMLDAS</sequence>
<protein>
    <submittedName>
        <fullName evidence="2">Uncharacterized protein</fullName>
    </submittedName>
</protein>
<dbReference type="AlphaFoldDB" id="T1AZD4"/>
<comment type="caution">
    <text evidence="2">The sequence shown here is derived from an EMBL/GenBank/DDBJ whole genome shotgun (WGS) entry which is preliminary data.</text>
</comment>
<feature type="non-terminal residue" evidence="2">
    <location>
        <position position="1"/>
    </location>
</feature>
<gene>
    <name evidence="2" type="ORF">B2A_02620</name>
</gene>
<proteinExistence type="predicted"/>
<reference evidence="2" key="1">
    <citation type="submission" date="2013-08" db="EMBL/GenBank/DDBJ databases">
        <authorList>
            <person name="Mendez C."/>
            <person name="Richter M."/>
            <person name="Ferrer M."/>
            <person name="Sanchez J."/>
        </authorList>
    </citation>
    <scope>NUCLEOTIDE SEQUENCE</scope>
</reference>
<evidence type="ECO:0000256" key="1">
    <source>
        <dbReference type="SAM" id="MobiDB-lite"/>
    </source>
</evidence>
<feature type="region of interest" description="Disordered" evidence="1">
    <location>
        <begin position="1"/>
        <end position="27"/>
    </location>
</feature>